<feature type="transmembrane region" description="Helical" evidence="2">
    <location>
        <begin position="29"/>
        <end position="50"/>
    </location>
</feature>
<dbReference type="CDD" id="cd00060">
    <property type="entry name" value="FHA"/>
    <property type="match status" value="2"/>
</dbReference>
<dbReference type="AlphaFoldDB" id="A0A9N7L6V6"/>
<dbReference type="PROSITE" id="PS50006">
    <property type="entry name" value="FHA_DOMAIN"/>
    <property type="match status" value="1"/>
</dbReference>
<dbReference type="Proteomes" id="UP000287394">
    <property type="component" value="Chromosome"/>
</dbReference>
<keyword evidence="5" id="KW-1185">Reference proteome</keyword>
<gene>
    <name evidence="4" type="ORF">CCAX7_27410</name>
</gene>
<dbReference type="PANTHER" id="PTHR23308">
    <property type="entry name" value="NUCLEAR INHIBITOR OF PROTEIN PHOSPHATASE-1"/>
    <property type="match status" value="1"/>
</dbReference>
<evidence type="ECO:0000256" key="1">
    <source>
        <dbReference type="SAM" id="MobiDB-lite"/>
    </source>
</evidence>
<evidence type="ECO:0000313" key="4">
    <source>
        <dbReference type="EMBL" id="BDI30690.1"/>
    </source>
</evidence>
<reference evidence="4 5" key="1">
    <citation type="journal article" date="2019" name="Int. J. Syst. Evol. Microbiol.">
        <title>Capsulimonas corticalis gen. nov., sp. nov., an aerobic capsulated bacterium, of a novel bacterial order, Capsulimonadales ord. nov., of the class Armatimonadia of the phylum Armatimonadetes.</title>
        <authorList>
            <person name="Li J."/>
            <person name="Kudo C."/>
            <person name="Tonouchi A."/>
        </authorList>
    </citation>
    <scope>NUCLEOTIDE SEQUENCE [LARGE SCALE GENOMIC DNA]</scope>
    <source>
        <strain evidence="4 5">AX-7</strain>
    </source>
</reference>
<feature type="region of interest" description="Disordered" evidence="1">
    <location>
        <begin position="280"/>
        <end position="302"/>
    </location>
</feature>
<dbReference type="Gene3D" id="2.60.200.20">
    <property type="match status" value="2"/>
</dbReference>
<evidence type="ECO:0000256" key="2">
    <source>
        <dbReference type="SAM" id="Phobius"/>
    </source>
</evidence>
<feature type="transmembrane region" description="Helical" evidence="2">
    <location>
        <begin position="124"/>
        <end position="143"/>
    </location>
</feature>
<proteinExistence type="predicted"/>
<keyword evidence="2" id="KW-0472">Membrane</keyword>
<keyword evidence="2" id="KW-1133">Transmembrane helix</keyword>
<accession>A0A9N7L6V6</accession>
<dbReference type="SUPFAM" id="SSF49879">
    <property type="entry name" value="SMAD/FHA domain"/>
    <property type="match status" value="2"/>
</dbReference>
<dbReference type="InterPro" id="IPR008984">
    <property type="entry name" value="SMAD_FHA_dom_sf"/>
</dbReference>
<feature type="transmembrane region" description="Helical" evidence="2">
    <location>
        <begin position="89"/>
        <end position="112"/>
    </location>
</feature>
<keyword evidence="2" id="KW-0812">Transmembrane</keyword>
<dbReference type="EMBL" id="AP025739">
    <property type="protein sequence ID" value="BDI30690.1"/>
    <property type="molecule type" value="Genomic_DNA"/>
</dbReference>
<protein>
    <recommendedName>
        <fullName evidence="3">FHA domain-containing protein</fullName>
    </recommendedName>
</protein>
<dbReference type="SMART" id="SM00240">
    <property type="entry name" value="FHA"/>
    <property type="match status" value="1"/>
</dbReference>
<organism evidence="4 5">
    <name type="scientific">Capsulimonas corticalis</name>
    <dbReference type="NCBI Taxonomy" id="2219043"/>
    <lineage>
        <taxon>Bacteria</taxon>
        <taxon>Bacillati</taxon>
        <taxon>Armatimonadota</taxon>
        <taxon>Armatimonadia</taxon>
        <taxon>Capsulimonadales</taxon>
        <taxon>Capsulimonadaceae</taxon>
        <taxon>Capsulimonas</taxon>
    </lineage>
</organism>
<evidence type="ECO:0000313" key="5">
    <source>
        <dbReference type="Proteomes" id="UP000287394"/>
    </source>
</evidence>
<name>A0A9N7L6V6_9BACT</name>
<dbReference type="KEGG" id="ccot:CCAX7_27410"/>
<dbReference type="InterPro" id="IPR050923">
    <property type="entry name" value="Cell_Proc_Reg/RNA_Proc"/>
</dbReference>
<dbReference type="InterPro" id="IPR000253">
    <property type="entry name" value="FHA_dom"/>
</dbReference>
<evidence type="ECO:0000259" key="3">
    <source>
        <dbReference type="PROSITE" id="PS50006"/>
    </source>
</evidence>
<sequence>MIAGVASGALTWILTEVLRSPTDTGVVPHAPWQAAMLSVLIGFSAGIVEAMVSDNPAQRRKALGSGALLGFAAGCGVSIFGLFVPDSGFWPGSVTGGLLLIATLTGATQGLARRSAPLALQGSIGAIVGAAMGEVALQAATAFDGGPWSATFSRLVALSAAAGLIGLGSGLAPDLRKKAWLRSLRAPHPGNEYPLASIVTRIGSGSECEIFAGGVASVHAVIEYLPQEQRRRLRHMARTGQKATLLNESPMTSEKWLTHGDRIQVGDRIFVFLEPATQSMALPPAPPRPAEPEPSASRPEPIAQAPFSLPEELLVTAMDMDSPAMQAARLAHSGGGEPRSRGAIGSRLVCISGAYIGHSFPVQHDPVTIGRASANEIALPADTHISRVHARIEYTDARHILSDIGASNGVHVNDALVVAPTPLSAGDVICLGETLLRYE</sequence>
<feature type="transmembrane region" description="Helical" evidence="2">
    <location>
        <begin position="155"/>
        <end position="175"/>
    </location>
</feature>
<feature type="transmembrane region" description="Helical" evidence="2">
    <location>
        <begin position="62"/>
        <end position="83"/>
    </location>
</feature>
<dbReference type="Pfam" id="PF00498">
    <property type="entry name" value="FHA"/>
    <property type="match status" value="1"/>
</dbReference>
<feature type="domain" description="FHA" evidence="3">
    <location>
        <begin position="367"/>
        <end position="417"/>
    </location>
</feature>